<dbReference type="EMBL" id="PQWM01000034">
    <property type="protein sequence ID" value="RDZ10010.1"/>
    <property type="molecule type" value="Genomic_DNA"/>
</dbReference>
<proteinExistence type="predicted"/>
<protein>
    <submittedName>
        <fullName evidence="1">Uncharacterized protein</fullName>
    </submittedName>
</protein>
<reference evidence="1 2" key="1">
    <citation type="journal article" date="2018" name="Appl. Environ. Microbiol.">
        <title>Antimicrobial susceptibility testing and tentative epidemiological cut-off values of five Bacillus species relevant for use as animal feed additives or for plant protection.</title>
        <authorList>
            <person name="Agerso Y."/>
            <person name="Stuer-Lauridsen B."/>
            <person name="Bjerre K."/>
            <person name="Jensen M.G."/>
            <person name="Johansen E."/>
            <person name="Bennedsen M."/>
            <person name="Brockmann E."/>
            <person name="Nielsen B."/>
        </authorList>
    </citation>
    <scope>NUCLEOTIDE SEQUENCE [LARGE SCALE GENOMIC DNA]</scope>
    <source>
        <strain evidence="1 2">CHCC20162</strain>
    </source>
</reference>
<dbReference type="Proteomes" id="UP000256519">
    <property type="component" value="Unassembled WGS sequence"/>
</dbReference>
<evidence type="ECO:0000313" key="1">
    <source>
        <dbReference type="EMBL" id="RDZ10010.1"/>
    </source>
</evidence>
<organism evidence="1 2">
    <name type="scientific">Priestia megaterium</name>
    <name type="common">Bacillus megaterium</name>
    <dbReference type="NCBI Taxonomy" id="1404"/>
    <lineage>
        <taxon>Bacteria</taxon>
        <taxon>Bacillati</taxon>
        <taxon>Bacillota</taxon>
        <taxon>Bacilli</taxon>
        <taxon>Bacillales</taxon>
        <taxon>Bacillaceae</taxon>
        <taxon>Priestia</taxon>
    </lineage>
</organism>
<name>A0A3D8WWJ7_PRIMG</name>
<sequence>MILQNHLYAKDFEYVIFFLIKKSQLKMVRYSLKTTIYDICIHFFLGKALQRVKKVNKPKLSL</sequence>
<evidence type="ECO:0000313" key="2">
    <source>
        <dbReference type="Proteomes" id="UP000256519"/>
    </source>
</evidence>
<gene>
    <name evidence="1" type="ORF">C3744_23955</name>
</gene>
<accession>A0A3D8WWJ7</accession>
<comment type="caution">
    <text evidence="1">The sequence shown here is derived from an EMBL/GenBank/DDBJ whole genome shotgun (WGS) entry which is preliminary data.</text>
</comment>
<dbReference type="AlphaFoldDB" id="A0A3D8WWJ7"/>